<keyword evidence="11" id="KW-1185">Reference proteome</keyword>
<dbReference type="GO" id="GO:0004222">
    <property type="term" value="F:metalloendopeptidase activity"/>
    <property type="evidence" value="ECO:0007669"/>
    <property type="project" value="InterPro"/>
</dbReference>
<comment type="cofactor">
    <cofactor evidence="1">
        <name>Zn(2+)</name>
        <dbReference type="ChEBI" id="CHEBI:29105"/>
    </cofactor>
</comment>
<organism evidence="12">
    <name type="scientific">Nippostrongylus brasiliensis</name>
    <name type="common">Rat hookworm</name>
    <dbReference type="NCBI Taxonomy" id="27835"/>
    <lineage>
        <taxon>Eukaryota</taxon>
        <taxon>Metazoa</taxon>
        <taxon>Ecdysozoa</taxon>
        <taxon>Nematoda</taxon>
        <taxon>Chromadorea</taxon>
        <taxon>Rhabditida</taxon>
        <taxon>Rhabditina</taxon>
        <taxon>Rhabditomorpha</taxon>
        <taxon>Strongyloidea</taxon>
        <taxon>Heligmosomidae</taxon>
        <taxon>Nippostrongylus</taxon>
    </lineage>
</organism>
<dbReference type="PRINTS" id="PR00786">
    <property type="entry name" value="NEPRILYSIN"/>
</dbReference>
<keyword evidence="6" id="KW-0862">Zinc</keyword>
<dbReference type="Proteomes" id="UP000271162">
    <property type="component" value="Unassembled WGS sequence"/>
</dbReference>
<dbReference type="InterPro" id="IPR042089">
    <property type="entry name" value="Peptidase_M13_dom_2"/>
</dbReference>
<dbReference type="EMBL" id="UYSL01021166">
    <property type="protein sequence ID" value="VDL77455.1"/>
    <property type="molecule type" value="Genomic_DNA"/>
</dbReference>
<dbReference type="WBParaSite" id="NBR_0001386501-mRNA-1">
    <property type="protein sequence ID" value="NBR_0001386501-mRNA-1"/>
    <property type="gene ID" value="NBR_0001386501"/>
</dbReference>
<dbReference type="STRING" id="27835.A0A0N4YBL6"/>
<protein>
    <submittedName>
        <fullName evidence="12">Neprilysin-1 (inferred by orthology to a C. elegans protein)</fullName>
    </submittedName>
</protein>
<feature type="domain" description="Peptidase M13 N-terminal" evidence="9">
    <location>
        <begin position="11"/>
        <end position="266"/>
    </location>
</feature>
<dbReference type="PROSITE" id="PS51885">
    <property type="entry name" value="NEPRILYSIN"/>
    <property type="match status" value="1"/>
</dbReference>
<dbReference type="Pfam" id="PF01431">
    <property type="entry name" value="Peptidase_M13"/>
    <property type="match status" value="1"/>
</dbReference>
<keyword evidence="5" id="KW-0378">Hydrolase</keyword>
<reference evidence="12" key="1">
    <citation type="submission" date="2017-02" db="UniProtKB">
        <authorList>
            <consortium name="WormBaseParasite"/>
        </authorList>
    </citation>
    <scope>IDENTIFICATION</scope>
</reference>
<evidence type="ECO:0000313" key="12">
    <source>
        <dbReference type="WBParaSite" id="NBR_0001386501-mRNA-1"/>
    </source>
</evidence>
<evidence type="ECO:0000259" key="9">
    <source>
        <dbReference type="Pfam" id="PF05649"/>
    </source>
</evidence>
<dbReference type="GO" id="GO:0016485">
    <property type="term" value="P:protein processing"/>
    <property type="evidence" value="ECO:0007669"/>
    <property type="project" value="TreeGrafter"/>
</dbReference>
<dbReference type="PANTHER" id="PTHR11733">
    <property type="entry name" value="ZINC METALLOPROTEASE FAMILY M13 NEPRILYSIN-RELATED"/>
    <property type="match status" value="1"/>
</dbReference>
<accession>A0A0N4YBL6</accession>
<feature type="domain" description="Peptidase M13 C-terminal" evidence="8">
    <location>
        <begin position="326"/>
        <end position="523"/>
    </location>
</feature>
<gene>
    <name evidence="10" type="ORF">NBR_LOCUS13866</name>
</gene>
<dbReference type="AlphaFoldDB" id="A0A0N4YBL6"/>
<dbReference type="InterPro" id="IPR018497">
    <property type="entry name" value="Peptidase_M13_C"/>
</dbReference>
<dbReference type="Pfam" id="PF05649">
    <property type="entry name" value="Peptidase_M13_N"/>
    <property type="match status" value="1"/>
</dbReference>
<dbReference type="PANTHER" id="PTHR11733:SF237">
    <property type="entry name" value="NEPRILYSIN-LIKE 4"/>
    <property type="match status" value="1"/>
</dbReference>
<dbReference type="GO" id="GO:0046872">
    <property type="term" value="F:metal ion binding"/>
    <property type="evidence" value="ECO:0007669"/>
    <property type="project" value="UniProtKB-KW"/>
</dbReference>
<dbReference type="InterPro" id="IPR024079">
    <property type="entry name" value="MetalloPept_cat_dom_sf"/>
</dbReference>
<dbReference type="SUPFAM" id="SSF55486">
    <property type="entry name" value="Metalloproteases ('zincins'), catalytic domain"/>
    <property type="match status" value="1"/>
</dbReference>
<evidence type="ECO:0000256" key="1">
    <source>
        <dbReference type="ARBA" id="ARBA00001947"/>
    </source>
</evidence>
<evidence type="ECO:0000256" key="3">
    <source>
        <dbReference type="ARBA" id="ARBA00022670"/>
    </source>
</evidence>
<reference evidence="10 11" key="2">
    <citation type="submission" date="2018-11" db="EMBL/GenBank/DDBJ databases">
        <authorList>
            <consortium name="Pathogen Informatics"/>
        </authorList>
    </citation>
    <scope>NUCLEOTIDE SEQUENCE [LARGE SCALE GENOMIC DNA]</scope>
</reference>
<dbReference type="InterPro" id="IPR008753">
    <property type="entry name" value="Peptidase_M13_N"/>
</dbReference>
<dbReference type="GO" id="GO:0005886">
    <property type="term" value="C:plasma membrane"/>
    <property type="evidence" value="ECO:0007669"/>
    <property type="project" value="TreeGrafter"/>
</dbReference>
<sequence>MKWFQFSQIDLGLGESTRDYYLDKEHEKKIEAYKKRMISEMRLLHEDAKLTFNETKTADDVDEIVKFETKLAKITVPEEDRRNHTALYNLRHLSDMQQLMPLVNWMEYLHDYAPSEVHDYLASNPEIIIEDINYIKNITGLLKSTEPRIITNYMLLIFAWNWIDEFGDRYEDVHQEFSHVMVGREKKRPRWERCLSSLMEIPKYATGALFVKKFFNKNTKKAMEEMALEMQEVLQEMLSENEWMDENTKKTALDKVSKMLIHVAYPDFILDDKKVDEYYKEISLKETDSFSDMVTKLEKWDSNFSMKRLLKPVDRNEFEMNPSEVNAYYCGECNTMAIPAAQLQAPFFHATFPWSLNYGAMGSLIGHEMFHGFDDEGRQYDSIGNLHDWWSDEALEKFVNRSQCFIDQYGNIKVPGTGLKVNGKMTQGENIADSGGVKQAYKAYKRYLKKHGEEKRAKGLEQISDEQMFFIGYATVQLSSLAKECNKIGKPAVNQVLANQPEFAAAFKCAVGTPMYPKERCAVW</sequence>
<comment type="similarity">
    <text evidence="2">Belongs to the peptidase M13 family.</text>
</comment>
<evidence type="ECO:0000256" key="2">
    <source>
        <dbReference type="ARBA" id="ARBA00007357"/>
    </source>
</evidence>
<evidence type="ECO:0000256" key="7">
    <source>
        <dbReference type="ARBA" id="ARBA00023049"/>
    </source>
</evidence>
<evidence type="ECO:0000256" key="5">
    <source>
        <dbReference type="ARBA" id="ARBA00022801"/>
    </source>
</evidence>
<evidence type="ECO:0000259" key="8">
    <source>
        <dbReference type="Pfam" id="PF01431"/>
    </source>
</evidence>
<evidence type="ECO:0000313" key="11">
    <source>
        <dbReference type="Proteomes" id="UP000271162"/>
    </source>
</evidence>
<keyword evidence="3" id="KW-0645">Protease</keyword>
<dbReference type="Gene3D" id="3.40.390.10">
    <property type="entry name" value="Collagenase (Catalytic Domain)"/>
    <property type="match status" value="1"/>
</dbReference>
<evidence type="ECO:0000256" key="4">
    <source>
        <dbReference type="ARBA" id="ARBA00022723"/>
    </source>
</evidence>
<evidence type="ECO:0000256" key="6">
    <source>
        <dbReference type="ARBA" id="ARBA00022833"/>
    </source>
</evidence>
<dbReference type="Gene3D" id="1.10.1380.10">
    <property type="entry name" value="Neutral endopeptidase , domain2"/>
    <property type="match status" value="1"/>
</dbReference>
<dbReference type="CDD" id="cd08662">
    <property type="entry name" value="M13"/>
    <property type="match status" value="1"/>
</dbReference>
<keyword evidence="7" id="KW-0482">Metalloprotease</keyword>
<dbReference type="InterPro" id="IPR000718">
    <property type="entry name" value="Peptidase_M13"/>
</dbReference>
<name>A0A0N4YBL6_NIPBR</name>
<dbReference type="OMA" id="QAKPEYC"/>
<evidence type="ECO:0000313" key="10">
    <source>
        <dbReference type="EMBL" id="VDL77455.1"/>
    </source>
</evidence>
<proteinExistence type="inferred from homology"/>
<keyword evidence="4" id="KW-0479">Metal-binding</keyword>